<reference evidence="6 7" key="1">
    <citation type="journal article" date="2011" name="J. Bacteriol.">
        <title>Draft genome sequence of the anoxygenic filamentous phototrophic bacterium Oscillochloris trichoides subsp. DG-6.</title>
        <authorList>
            <person name="Kuznetsov B.B."/>
            <person name="Ivanovsky R.N."/>
            <person name="Keppen O.I."/>
            <person name="Sukhacheva M.V."/>
            <person name="Bumazhkin B.K."/>
            <person name="Patutina E.O."/>
            <person name="Beletsky A.V."/>
            <person name="Mardanov A.V."/>
            <person name="Baslerov R.V."/>
            <person name="Panteleeva A.N."/>
            <person name="Kolganova T.V."/>
            <person name="Ravin N.V."/>
            <person name="Skryabin K.G."/>
        </authorList>
    </citation>
    <scope>NUCLEOTIDE SEQUENCE [LARGE SCALE GENOMIC DNA]</scope>
    <source>
        <strain evidence="6 7">DG-6</strain>
    </source>
</reference>
<dbReference type="Gene3D" id="1.20.120.1630">
    <property type="match status" value="1"/>
</dbReference>
<sequence>MHFLFFAGLGLPFMISIFYPGINKLDLLVGLSPLPMRPLFILFGLIIAIPGLYFLSISNRKLRALGSGANAFRLTQRVVVQDVYRMTRNPMSLGYYLSALSLSLITGSTLLTLYTLLGIIPVHIFFLKYFEEYELALRLGDSYRTYKTQVPFLLPSIGRR</sequence>
<dbReference type="Pfam" id="PF04191">
    <property type="entry name" value="PEMT"/>
    <property type="match status" value="1"/>
</dbReference>
<accession>E1IE98</accession>
<name>E1IE98_9CHLR</name>
<organism evidence="6 7">
    <name type="scientific">Oscillochloris trichoides DG-6</name>
    <dbReference type="NCBI Taxonomy" id="765420"/>
    <lineage>
        <taxon>Bacteria</taxon>
        <taxon>Bacillati</taxon>
        <taxon>Chloroflexota</taxon>
        <taxon>Chloroflexia</taxon>
        <taxon>Chloroflexales</taxon>
        <taxon>Chloroflexineae</taxon>
        <taxon>Oscillochloridaceae</taxon>
        <taxon>Oscillochloris</taxon>
    </lineage>
</organism>
<keyword evidence="7" id="KW-1185">Reference proteome</keyword>
<evidence type="ECO:0000256" key="1">
    <source>
        <dbReference type="ARBA" id="ARBA00004127"/>
    </source>
</evidence>
<evidence type="ECO:0000256" key="3">
    <source>
        <dbReference type="ARBA" id="ARBA00022989"/>
    </source>
</evidence>
<feature type="transmembrane region" description="Helical" evidence="5">
    <location>
        <begin position="93"/>
        <end position="126"/>
    </location>
</feature>
<evidence type="ECO:0000256" key="4">
    <source>
        <dbReference type="ARBA" id="ARBA00023136"/>
    </source>
</evidence>
<evidence type="ECO:0000313" key="7">
    <source>
        <dbReference type="Proteomes" id="UP000054010"/>
    </source>
</evidence>
<dbReference type="STRING" id="765420.OSCT_1649"/>
<dbReference type="GO" id="GO:0012505">
    <property type="term" value="C:endomembrane system"/>
    <property type="evidence" value="ECO:0007669"/>
    <property type="project" value="UniProtKB-SubCell"/>
</dbReference>
<comment type="caution">
    <text evidence="6">The sequence shown here is derived from an EMBL/GenBank/DDBJ whole genome shotgun (WGS) entry which is preliminary data.</text>
</comment>
<keyword evidence="4 5" id="KW-0472">Membrane</keyword>
<dbReference type="HOGENOM" id="CLU_118031_0_0_0"/>
<proteinExistence type="predicted"/>
<keyword evidence="3 5" id="KW-1133">Transmembrane helix</keyword>
<feature type="transmembrane region" description="Helical" evidence="5">
    <location>
        <begin position="36"/>
        <end position="55"/>
    </location>
</feature>
<dbReference type="AlphaFoldDB" id="E1IE98"/>
<gene>
    <name evidence="6" type="ORF">OSCT_1649</name>
</gene>
<protein>
    <recommendedName>
        <fullName evidence="8">Isoprenylcysteine carboxyl methyltransferase</fullName>
    </recommendedName>
</protein>
<keyword evidence="2 5" id="KW-0812">Transmembrane</keyword>
<evidence type="ECO:0000256" key="5">
    <source>
        <dbReference type="SAM" id="Phobius"/>
    </source>
</evidence>
<dbReference type="InterPro" id="IPR007318">
    <property type="entry name" value="Phopholipid_MeTrfase"/>
</dbReference>
<dbReference type="eggNOG" id="COG2020">
    <property type="taxonomic scope" value="Bacteria"/>
</dbReference>
<evidence type="ECO:0000313" key="6">
    <source>
        <dbReference type="EMBL" id="EFO80424.1"/>
    </source>
</evidence>
<dbReference type="Proteomes" id="UP000054010">
    <property type="component" value="Unassembled WGS sequence"/>
</dbReference>
<evidence type="ECO:0008006" key="8">
    <source>
        <dbReference type="Google" id="ProtNLM"/>
    </source>
</evidence>
<comment type="subcellular location">
    <subcellularLocation>
        <location evidence="1">Endomembrane system</location>
        <topology evidence="1">Multi-pass membrane protein</topology>
    </subcellularLocation>
</comment>
<dbReference type="EMBL" id="ADVR01000052">
    <property type="protein sequence ID" value="EFO80424.1"/>
    <property type="molecule type" value="Genomic_DNA"/>
</dbReference>
<evidence type="ECO:0000256" key="2">
    <source>
        <dbReference type="ARBA" id="ARBA00022692"/>
    </source>
</evidence>